<dbReference type="Pfam" id="PF13377">
    <property type="entry name" value="Peripla_BP_3"/>
    <property type="match status" value="1"/>
</dbReference>
<evidence type="ECO:0000313" key="6">
    <source>
        <dbReference type="Proteomes" id="UP000190961"/>
    </source>
</evidence>
<sequence length="339" mass="38125">MKNPQATIRDLALKLNISISTVSRALRNAPDVNPETKKAVLELAKQLHYEPNRVAQSLRIKKTNTIGVVVPEIAMHFFSSVISGIQEYSAKHDYSIMICQSMESLRTEKSNIHMLVSNRVDGLLISLSSQTKNVEHLEHLIAKQIPIVLFDRITSDLDVSKVVVDDHNGAFKGVEHLIKTGCKRIAFIGGPDSLYVSDQRLRGYRDAIRNYNIAFDEELVIHCKDLHTDPTEATHKLLDLPQRPDAIFCMNDPVAILAMQVLKEKGIRIPDEISLVGFTNEPVSQFIEPSLTTIAQPAYQMGQTAAKLFIQQLDNKQEFKPITKVLPTELIIRNTTRKL</sequence>
<name>A0A1T5MD72_9BACT</name>
<dbReference type="CDD" id="cd01392">
    <property type="entry name" value="HTH_LacI"/>
    <property type="match status" value="1"/>
</dbReference>
<dbReference type="EMBL" id="FUZU01000004">
    <property type="protein sequence ID" value="SKC85828.1"/>
    <property type="molecule type" value="Genomic_DNA"/>
</dbReference>
<evidence type="ECO:0000256" key="2">
    <source>
        <dbReference type="ARBA" id="ARBA00023125"/>
    </source>
</evidence>
<dbReference type="InterPro" id="IPR046335">
    <property type="entry name" value="LacI/GalR-like_sensor"/>
</dbReference>
<keyword evidence="1" id="KW-0805">Transcription regulation</keyword>
<dbReference type="PANTHER" id="PTHR30146">
    <property type="entry name" value="LACI-RELATED TRANSCRIPTIONAL REPRESSOR"/>
    <property type="match status" value="1"/>
</dbReference>
<dbReference type="Gene3D" id="1.10.260.40">
    <property type="entry name" value="lambda repressor-like DNA-binding domains"/>
    <property type="match status" value="1"/>
</dbReference>
<dbReference type="SUPFAM" id="SSF47413">
    <property type="entry name" value="lambda repressor-like DNA-binding domains"/>
    <property type="match status" value="1"/>
</dbReference>
<dbReference type="Pfam" id="PF00356">
    <property type="entry name" value="LacI"/>
    <property type="match status" value="1"/>
</dbReference>
<dbReference type="RefSeq" id="WP_079689487.1">
    <property type="nucleotide sequence ID" value="NZ_FUZU01000004.1"/>
</dbReference>
<keyword evidence="6" id="KW-1185">Reference proteome</keyword>
<organism evidence="5 6">
    <name type="scientific">Ohtaekwangia koreensis</name>
    <dbReference type="NCBI Taxonomy" id="688867"/>
    <lineage>
        <taxon>Bacteria</taxon>
        <taxon>Pseudomonadati</taxon>
        <taxon>Bacteroidota</taxon>
        <taxon>Cytophagia</taxon>
        <taxon>Cytophagales</taxon>
        <taxon>Fulvivirgaceae</taxon>
        <taxon>Ohtaekwangia</taxon>
    </lineage>
</organism>
<proteinExistence type="predicted"/>
<dbReference type="GO" id="GO:0003700">
    <property type="term" value="F:DNA-binding transcription factor activity"/>
    <property type="evidence" value="ECO:0007669"/>
    <property type="project" value="TreeGrafter"/>
</dbReference>
<accession>A0A1T5MD72</accession>
<dbReference type="SUPFAM" id="SSF53822">
    <property type="entry name" value="Periplasmic binding protein-like I"/>
    <property type="match status" value="1"/>
</dbReference>
<dbReference type="InterPro" id="IPR000843">
    <property type="entry name" value="HTH_LacI"/>
</dbReference>
<evidence type="ECO:0000313" key="5">
    <source>
        <dbReference type="EMBL" id="SKC85828.1"/>
    </source>
</evidence>
<dbReference type="CDD" id="cd06267">
    <property type="entry name" value="PBP1_LacI_sugar_binding-like"/>
    <property type="match status" value="1"/>
</dbReference>
<dbReference type="GO" id="GO:0000976">
    <property type="term" value="F:transcription cis-regulatory region binding"/>
    <property type="evidence" value="ECO:0007669"/>
    <property type="project" value="TreeGrafter"/>
</dbReference>
<dbReference type="Gene3D" id="3.40.50.2300">
    <property type="match status" value="2"/>
</dbReference>
<protein>
    <submittedName>
        <fullName evidence="5">Transcriptional regulator, LacI family</fullName>
    </submittedName>
</protein>
<evidence type="ECO:0000256" key="1">
    <source>
        <dbReference type="ARBA" id="ARBA00023015"/>
    </source>
</evidence>
<dbReference type="AlphaFoldDB" id="A0A1T5MD72"/>
<feature type="domain" description="HTH lacI-type" evidence="4">
    <location>
        <begin position="6"/>
        <end position="60"/>
    </location>
</feature>
<dbReference type="Proteomes" id="UP000190961">
    <property type="component" value="Unassembled WGS sequence"/>
</dbReference>
<evidence type="ECO:0000259" key="4">
    <source>
        <dbReference type="PROSITE" id="PS50932"/>
    </source>
</evidence>
<evidence type="ECO:0000256" key="3">
    <source>
        <dbReference type="ARBA" id="ARBA00023163"/>
    </source>
</evidence>
<dbReference type="OrthoDB" id="833520at2"/>
<dbReference type="InterPro" id="IPR028082">
    <property type="entry name" value="Peripla_BP_I"/>
</dbReference>
<reference evidence="5 6" key="1">
    <citation type="submission" date="2017-02" db="EMBL/GenBank/DDBJ databases">
        <authorList>
            <person name="Peterson S.W."/>
        </authorList>
    </citation>
    <scope>NUCLEOTIDE SEQUENCE [LARGE SCALE GENOMIC DNA]</scope>
    <source>
        <strain evidence="5 6">DSM 25262</strain>
    </source>
</reference>
<dbReference type="STRING" id="688867.SAMN05660236_4972"/>
<keyword evidence="2" id="KW-0238">DNA-binding</keyword>
<dbReference type="SMART" id="SM00354">
    <property type="entry name" value="HTH_LACI"/>
    <property type="match status" value="1"/>
</dbReference>
<keyword evidence="3" id="KW-0804">Transcription</keyword>
<dbReference type="PANTHER" id="PTHR30146:SF109">
    <property type="entry name" value="HTH-TYPE TRANSCRIPTIONAL REGULATOR GALS"/>
    <property type="match status" value="1"/>
</dbReference>
<dbReference type="InterPro" id="IPR010982">
    <property type="entry name" value="Lambda_DNA-bd_dom_sf"/>
</dbReference>
<dbReference type="PROSITE" id="PS50932">
    <property type="entry name" value="HTH_LACI_2"/>
    <property type="match status" value="1"/>
</dbReference>
<gene>
    <name evidence="5" type="ORF">SAMN05660236_4972</name>
</gene>